<gene>
    <name evidence="2" type="primary">dosP_3</name>
    <name evidence="2" type="ORF">ERS852444_01600</name>
</gene>
<dbReference type="PANTHER" id="PTHR33121:SF79">
    <property type="entry name" value="CYCLIC DI-GMP PHOSPHODIESTERASE PDED-RELATED"/>
    <property type="match status" value="1"/>
</dbReference>
<name>A0A173TNT0_9FIRM</name>
<reference evidence="2 3" key="1">
    <citation type="submission" date="2015-09" db="EMBL/GenBank/DDBJ databases">
        <authorList>
            <consortium name="Pathogen Informatics"/>
        </authorList>
    </citation>
    <scope>NUCLEOTIDE SEQUENCE [LARGE SCALE GENOMIC DNA]</scope>
    <source>
        <strain evidence="2 3">2789STDY5608887</strain>
    </source>
</reference>
<sequence length="278" mass="31974">MSITGAYTWEDISSLGMEAYFQPIYNVEKHRITGLEALFRARDGQGGFLDPESLVQEAEEGGWVHDIDLWMIRECCRWFTRFAEHGITRINVNLSPQTCMVETVWEEISSCLDRYGLQHGKIWLEMTELGKSADNGKLLETAHRLQDKKFNLVMDDFGKGESNFVRLMDFEFQSIKLDKELVWGIGSRKMGMPIVQTLLVFAQRNHIWVTAEGIETGEQAAQLEKLGCNFLQGYLISRPLPAQECVSFIRQWEDTDILGQPGQEDDDCRNHMKQLRNS</sequence>
<keyword evidence="2" id="KW-0378">Hydrolase</keyword>
<dbReference type="InterPro" id="IPR001633">
    <property type="entry name" value="EAL_dom"/>
</dbReference>
<dbReference type="AlphaFoldDB" id="A0A173TNT0"/>
<dbReference type="Gene3D" id="3.20.20.450">
    <property type="entry name" value="EAL domain"/>
    <property type="match status" value="1"/>
</dbReference>
<dbReference type="RefSeq" id="WP_055168972.1">
    <property type="nucleotide sequence ID" value="NZ_CYXX01000010.1"/>
</dbReference>
<feature type="domain" description="EAL" evidence="1">
    <location>
        <begin position="1"/>
        <end position="253"/>
    </location>
</feature>
<dbReference type="Pfam" id="PF00563">
    <property type="entry name" value="EAL"/>
    <property type="match status" value="1"/>
</dbReference>
<proteinExistence type="predicted"/>
<protein>
    <submittedName>
        <fullName evidence="2">Oxygen sensor protein DosP</fullName>
        <ecNumber evidence="2">3.1.4.52</ecNumber>
    </submittedName>
</protein>
<dbReference type="PROSITE" id="PS50883">
    <property type="entry name" value="EAL"/>
    <property type="match status" value="1"/>
</dbReference>
<dbReference type="CDD" id="cd01948">
    <property type="entry name" value="EAL"/>
    <property type="match status" value="1"/>
</dbReference>
<dbReference type="EC" id="3.1.4.52" evidence="2"/>
<accession>A0A173TNT0</accession>
<dbReference type="GO" id="GO:0071111">
    <property type="term" value="F:cyclic-guanylate-specific phosphodiesterase activity"/>
    <property type="evidence" value="ECO:0007669"/>
    <property type="project" value="UniProtKB-EC"/>
</dbReference>
<dbReference type="InterPro" id="IPR050706">
    <property type="entry name" value="Cyclic-di-GMP_PDE-like"/>
</dbReference>
<evidence type="ECO:0000313" key="3">
    <source>
        <dbReference type="Proteomes" id="UP000095453"/>
    </source>
</evidence>
<organism evidence="2 3">
    <name type="scientific">Roseburia inulinivorans</name>
    <dbReference type="NCBI Taxonomy" id="360807"/>
    <lineage>
        <taxon>Bacteria</taxon>
        <taxon>Bacillati</taxon>
        <taxon>Bacillota</taxon>
        <taxon>Clostridia</taxon>
        <taxon>Lachnospirales</taxon>
        <taxon>Lachnospiraceae</taxon>
        <taxon>Roseburia</taxon>
    </lineage>
</organism>
<dbReference type="SMART" id="SM00052">
    <property type="entry name" value="EAL"/>
    <property type="match status" value="1"/>
</dbReference>
<dbReference type="Proteomes" id="UP000095453">
    <property type="component" value="Unassembled WGS sequence"/>
</dbReference>
<evidence type="ECO:0000313" key="2">
    <source>
        <dbReference type="EMBL" id="CUN03667.1"/>
    </source>
</evidence>
<dbReference type="SUPFAM" id="SSF141868">
    <property type="entry name" value="EAL domain-like"/>
    <property type="match status" value="1"/>
</dbReference>
<dbReference type="InterPro" id="IPR035919">
    <property type="entry name" value="EAL_sf"/>
</dbReference>
<dbReference type="PANTHER" id="PTHR33121">
    <property type="entry name" value="CYCLIC DI-GMP PHOSPHODIESTERASE PDEF"/>
    <property type="match status" value="1"/>
</dbReference>
<dbReference type="EMBL" id="CYXX01000010">
    <property type="protein sequence ID" value="CUN03667.1"/>
    <property type="molecule type" value="Genomic_DNA"/>
</dbReference>
<evidence type="ECO:0000259" key="1">
    <source>
        <dbReference type="PROSITE" id="PS50883"/>
    </source>
</evidence>